<feature type="domain" description="FAD-binding" evidence="3">
    <location>
        <begin position="280"/>
        <end position="319"/>
    </location>
</feature>
<dbReference type="Pfam" id="PF01494">
    <property type="entry name" value="FAD_binding_3"/>
    <property type="match status" value="1"/>
</dbReference>
<dbReference type="GO" id="GO:0004497">
    <property type="term" value="F:monooxygenase activity"/>
    <property type="evidence" value="ECO:0007669"/>
    <property type="project" value="UniProtKB-KW"/>
</dbReference>
<dbReference type="SUPFAM" id="SSF51905">
    <property type="entry name" value="FAD/NAD(P)-binding domain"/>
    <property type="match status" value="1"/>
</dbReference>
<dbReference type="Pfam" id="PF13450">
    <property type="entry name" value="NAD_binding_8"/>
    <property type="match status" value="1"/>
</dbReference>
<dbReference type="Proteomes" id="UP000640485">
    <property type="component" value="Unassembled WGS sequence"/>
</dbReference>
<dbReference type="GO" id="GO:0071949">
    <property type="term" value="F:FAD binding"/>
    <property type="evidence" value="ECO:0007669"/>
    <property type="project" value="InterPro"/>
</dbReference>
<keyword evidence="1" id="KW-0560">Oxidoreductase</keyword>
<keyword evidence="2 4" id="KW-0503">Monooxygenase</keyword>
<dbReference type="PANTHER" id="PTHR13789:SF309">
    <property type="entry name" value="PUTATIVE (AFU_ORTHOLOGUE AFUA_6G14510)-RELATED"/>
    <property type="match status" value="1"/>
</dbReference>
<keyword evidence="5" id="KW-1185">Reference proteome</keyword>
<evidence type="ECO:0000313" key="4">
    <source>
        <dbReference type="EMBL" id="MBK4216281.1"/>
    </source>
</evidence>
<gene>
    <name evidence="4" type="ORF">JJJ17_10125</name>
</gene>
<dbReference type="Gene3D" id="3.50.50.60">
    <property type="entry name" value="FAD/NAD(P)-binding domain"/>
    <property type="match status" value="1"/>
</dbReference>
<dbReference type="InterPro" id="IPR036188">
    <property type="entry name" value="FAD/NAD-bd_sf"/>
</dbReference>
<dbReference type="RefSeq" id="WP_200686028.1">
    <property type="nucleotide sequence ID" value="NZ_JAEPRQ010000003.1"/>
</dbReference>
<organism evidence="4 5">
    <name type="scientific">Paracoccus caeni</name>
    <dbReference type="NCBI Taxonomy" id="657651"/>
    <lineage>
        <taxon>Bacteria</taxon>
        <taxon>Pseudomonadati</taxon>
        <taxon>Pseudomonadota</taxon>
        <taxon>Alphaproteobacteria</taxon>
        <taxon>Rhodobacterales</taxon>
        <taxon>Paracoccaceae</taxon>
        <taxon>Paracoccus</taxon>
    </lineage>
</organism>
<dbReference type="PANTHER" id="PTHR13789">
    <property type="entry name" value="MONOOXYGENASE"/>
    <property type="match status" value="1"/>
</dbReference>
<dbReference type="InterPro" id="IPR002938">
    <property type="entry name" value="FAD-bd"/>
</dbReference>
<dbReference type="EMBL" id="JAEPRQ010000003">
    <property type="protein sequence ID" value="MBK4216281.1"/>
    <property type="molecule type" value="Genomic_DNA"/>
</dbReference>
<dbReference type="AlphaFoldDB" id="A0A934SFX4"/>
<dbReference type="PRINTS" id="PR00420">
    <property type="entry name" value="RNGMNOXGNASE"/>
</dbReference>
<reference evidence="4" key="1">
    <citation type="submission" date="2021-01" db="EMBL/GenBank/DDBJ databases">
        <title>Paracoccus amoyensis sp. nov., isolated from the surface seawater along the coast of Xiamen Island, China.</title>
        <authorList>
            <person name="Lyu L."/>
        </authorList>
    </citation>
    <scope>NUCLEOTIDE SEQUENCE</scope>
    <source>
        <strain evidence="4">MJ17</strain>
    </source>
</reference>
<name>A0A934SFX4_9RHOB</name>
<sequence length="402" mass="43639">MTKDIAIVGAGIGGLAAAILCAGEGHRPVLFERFDHPRPVGSGLVIQPVGLAVLDILGAGEQARALSSPVQHMLGHEAKSGRRILDVSYPAGAPGRAFHRSSLFDLLWQQVAAKAIPVITSAIITDAPLTGAKRMLHLKDGRREGPFDLIIDASGSRSPLSPLKARPLNFGALWASVPWPDATNLPRTELRQCYRRADHMAGILPIGHLPDDPTPMAAVFWSLPAKSIPDWSDRPFDAWRDQVMAFWPETRPFLANLARGALTPATYTHGTLRRPYAEALVHIGDAAHRASPQLGQGANMALLDACALALALRQPLHEALPAYAQMRRWHIRSYQMMSAAFTPMYQSHSRALPLLRDHLLAPTARLPGIRQILTHLVAGTLLPPIAGEHFPDPRPELLPEAA</sequence>
<evidence type="ECO:0000259" key="3">
    <source>
        <dbReference type="Pfam" id="PF01494"/>
    </source>
</evidence>
<evidence type="ECO:0000256" key="2">
    <source>
        <dbReference type="ARBA" id="ARBA00023033"/>
    </source>
</evidence>
<evidence type="ECO:0000256" key="1">
    <source>
        <dbReference type="ARBA" id="ARBA00023002"/>
    </source>
</evidence>
<protein>
    <submittedName>
        <fullName evidence="4">FAD-dependent monooxygenase</fullName>
    </submittedName>
</protein>
<dbReference type="InterPro" id="IPR050493">
    <property type="entry name" value="FAD-dep_Monooxygenase_BioMet"/>
</dbReference>
<evidence type="ECO:0000313" key="5">
    <source>
        <dbReference type="Proteomes" id="UP000640485"/>
    </source>
</evidence>
<comment type="caution">
    <text evidence="4">The sequence shown here is derived from an EMBL/GenBank/DDBJ whole genome shotgun (WGS) entry which is preliminary data.</text>
</comment>
<proteinExistence type="predicted"/>
<accession>A0A934SFX4</accession>